<evidence type="ECO:0000256" key="1">
    <source>
        <dbReference type="SAM" id="MobiDB-lite"/>
    </source>
</evidence>
<sequence>MASIPSLGGQIDAAPAAVKARQHRHESGAEGRWQPPYRKHQHRVWCKRQQKHRRADKEVGANLVPTRGRWTIQRRGPRRLVDPCVHRGVEGSNDEVDHAPVVSKLRGDRRSDREQS</sequence>
<protein>
    <submittedName>
        <fullName evidence="2">Uncharacterized protein</fullName>
    </submittedName>
</protein>
<keyword evidence="3" id="KW-1185">Reference proteome</keyword>
<dbReference type="KEGG" id="spar:SPRG_21901"/>
<organism evidence="2 3">
    <name type="scientific">Saprolegnia parasitica (strain CBS 223.65)</name>
    <dbReference type="NCBI Taxonomy" id="695850"/>
    <lineage>
        <taxon>Eukaryota</taxon>
        <taxon>Sar</taxon>
        <taxon>Stramenopiles</taxon>
        <taxon>Oomycota</taxon>
        <taxon>Saprolegniomycetes</taxon>
        <taxon>Saprolegniales</taxon>
        <taxon>Saprolegniaceae</taxon>
        <taxon>Saprolegnia</taxon>
    </lineage>
</organism>
<feature type="compositionally biased region" description="Basic and acidic residues" evidence="1">
    <location>
        <begin position="105"/>
        <end position="116"/>
    </location>
</feature>
<gene>
    <name evidence="2" type="ORF">SPRG_21901</name>
</gene>
<evidence type="ECO:0000313" key="2">
    <source>
        <dbReference type="EMBL" id="KDO17234.1"/>
    </source>
</evidence>
<proteinExistence type="predicted"/>
<dbReference type="RefSeq" id="XP_012212059.1">
    <property type="nucleotide sequence ID" value="XM_012356669.1"/>
</dbReference>
<accession>A0A067BFU3</accession>
<name>A0A067BFU3_SAPPC</name>
<dbReference type="GeneID" id="24142394"/>
<evidence type="ECO:0000313" key="3">
    <source>
        <dbReference type="Proteomes" id="UP000030745"/>
    </source>
</evidence>
<dbReference type="AlphaFoldDB" id="A0A067BFU3"/>
<dbReference type="VEuPathDB" id="FungiDB:SPRG_21901"/>
<feature type="region of interest" description="Disordered" evidence="1">
    <location>
        <begin position="1"/>
        <end position="42"/>
    </location>
</feature>
<feature type="region of interest" description="Disordered" evidence="1">
    <location>
        <begin position="86"/>
        <end position="116"/>
    </location>
</feature>
<dbReference type="EMBL" id="KK583730">
    <property type="protein sequence ID" value="KDO17234.1"/>
    <property type="molecule type" value="Genomic_DNA"/>
</dbReference>
<reference evidence="2 3" key="1">
    <citation type="journal article" date="2013" name="PLoS Genet.">
        <title>Distinctive expansion of potential virulence genes in the genome of the oomycete fish pathogen Saprolegnia parasitica.</title>
        <authorList>
            <person name="Jiang R.H."/>
            <person name="de Bruijn I."/>
            <person name="Haas B.J."/>
            <person name="Belmonte R."/>
            <person name="Lobach L."/>
            <person name="Christie J."/>
            <person name="van den Ackerveken G."/>
            <person name="Bottin A."/>
            <person name="Bulone V."/>
            <person name="Diaz-Moreno S.M."/>
            <person name="Dumas B."/>
            <person name="Fan L."/>
            <person name="Gaulin E."/>
            <person name="Govers F."/>
            <person name="Grenville-Briggs L.J."/>
            <person name="Horner N.R."/>
            <person name="Levin J.Z."/>
            <person name="Mammella M."/>
            <person name="Meijer H.J."/>
            <person name="Morris P."/>
            <person name="Nusbaum C."/>
            <person name="Oome S."/>
            <person name="Phillips A.J."/>
            <person name="van Rooyen D."/>
            <person name="Rzeszutek E."/>
            <person name="Saraiva M."/>
            <person name="Secombes C.J."/>
            <person name="Seidl M.F."/>
            <person name="Snel B."/>
            <person name="Stassen J.H."/>
            <person name="Sykes S."/>
            <person name="Tripathy S."/>
            <person name="van den Berg H."/>
            <person name="Vega-Arreguin J.C."/>
            <person name="Wawra S."/>
            <person name="Young S.K."/>
            <person name="Zeng Q."/>
            <person name="Dieguez-Uribeondo J."/>
            <person name="Russ C."/>
            <person name="Tyler B.M."/>
            <person name="van West P."/>
        </authorList>
    </citation>
    <scope>NUCLEOTIDE SEQUENCE [LARGE SCALE GENOMIC DNA]</scope>
    <source>
        <strain evidence="2 3">CBS 223.65</strain>
    </source>
</reference>
<dbReference type="Proteomes" id="UP000030745">
    <property type="component" value="Unassembled WGS sequence"/>
</dbReference>